<dbReference type="EMBL" id="JAMRXG010000001">
    <property type="protein sequence ID" value="MCM6771970.1"/>
    <property type="molecule type" value="Genomic_DNA"/>
</dbReference>
<accession>A0A9X2IVN0</accession>
<evidence type="ECO:0000313" key="2">
    <source>
        <dbReference type="Proteomes" id="UP001139157"/>
    </source>
</evidence>
<keyword evidence="2" id="KW-1185">Reference proteome</keyword>
<dbReference type="AlphaFoldDB" id="A0A9X2IVN0"/>
<sequence length="127" mass="13747">MTTTLHHRYLRLPLDADQGFPQAVRISLGGRIYLLSAHVNVTDETLLAQPKPLALPSPGAFLALAVTTEEAGRTRVLFRRKLVPDLEYQARELALVFTELAVHPLNINGSGAHGSSVVGGVALRWAS</sequence>
<name>A0A9X2IVN0_9NOCA</name>
<gene>
    <name evidence="1" type="ORF">NDR86_00615</name>
</gene>
<comment type="caution">
    <text evidence="1">The sequence shown here is derived from an EMBL/GenBank/DDBJ whole genome shotgun (WGS) entry which is preliminary data.</text>
</comment>
<evidence type="ECO:0000313" key="1">
    <source>
        <dbReference type="EMBL" id="MCM6771970.1"/>
    </source>
</evidence>
<reference evidence="1" key="1">
    <citation type="submission" date="2022-06" db="EMBL/GenBank/DDBJ databases">
        <title>Novel species in genus nocardia.</title>
        <authorList>
            <person name="Li F."/>
        </authorList>
    </citation>
    <scope>NUCLEOTIDE SEQUENCE</scope>
    <source>
        <strain evidence="1">CDC141</strain>
    </source>
</reference>
<proteinExistence type="predicted"/>
<dbReference type="RefSeq" id="WP_251908851.1">
    <property type="nucleotide sequence ID" value="NZ_JAMRXG010000001.1"/>
</dbReference>
<dbReference type="Proteomes" id="UP001139157">
    <property type="component" value="Unassembled WGS sequence"/>
</dbReference>
<organism evidence="1 2">
    <name type="scientific">Nocardia pulmonis</name>
    <dbReference type="NCBI Taxonomy" id="2951408"/>
    <lineage>
        <taxon>Bacteria</taxon>
        <taxon>Bacillati</taxon>
        <taxon>Actinomycetota</taxon>
        <taxon>Actinomycetes</taxon>
        <taxon>Mycobacteriales</taxon>
        <taxon>Nocardiaceae</taxon>
        <taxon>Nocardia</taxon>
    </lineage>
</organism>
<protein>
    <submittedName>
        <fullName evidence="1">Uncharacterized protein</fullName>
    </submittedName>
</protein>